<evidence type="ECO:0000256" key="2">
    <source>
        <dbReference type="SAM" id="MobiDB-lite"/>
    </source>
</evidence>
<feature type="region of interest" description="Disordered" evidence="2">
    <location>
        <begin position="23"/>
        <end position="53"/>
    </location>
</feature>
<organism evidence="4 5">
    <name type="scientific">Phyllosticta capitalensis</name>
    <dbReference type="NCBI Taxonomy" id="121624"/>
    <lineage>
        <taxon>Eukaryota</taxon>
        <taxon>Fungi</taxon>
        <taxon>Dikarya</taxon>
        <taxon>Ascomycota</taxon>
        <taxon>Pezizomycotina</taxon>
        <taxon>Dothideomycetes</taxon>
        <taxon>Dothideomycetes incertae sedis</taxon>
        <taxon>Botryosphaeriales</taxon>
        <taxon>Phyllostictaceae</taxon>
        <taxon>Phyllosticta</taxon>
    </lineage>
</organism>
<dbReference type="Pfam" id="PF24883">
    <property type="entry name" value="NPHP3_N"/>
    <property type="match status" value="1"/>
</dbReference>
<proteinExistence type="predicted"/>
<dbReference type="SUPFAM" id="SSF52540">
    <property type="entry name" value="P-loop containing nucleoside triphosphate hydrolases"/>
    <property type="match status" value="1"/>
</dbReference>
<sequence>MKMRQSIKSLLCLGVRARKDAPDYHSDDGRGNCAQASNSSTQSNDNETTSSANARRKNVLGLLEATYTDQTLHDALRLRHKNTCDWILDHTIFQEWASKSAGAAKVLWLTGAPGIGKTFLTARIVEHLLGQDSKQVAYFFASKRLSPSETLRSWAAQLILKNDVLGNGAEDLKQLRDSDVWAFLHNVALKLNGVTLIIDGLDESQPVEPRDGQSKFLQKLKESLQNTPARVLVATRDVPDIRGELSPDICGNDLGEGITFHELNVTRDDVSEDLDAYFQKIFEGVVEEVGMTREEFEERLNGKSDGTFSWLFHLQQRTEYSYSLGDLRRRLDGMPCGVDETVGGPWHAVRCG</sequence>
<feature type="compositionally biased region" description="Polar residues" evidence="2">
    <location>
        <begin position="34"/>
        <end position="53"/>
    </location>
</feature>
<dbReference type="PANTHER" id="PTHR10039:SF14">
    <property type="entry name" value="NACHT DOMAIN-CONTAINING PROTEIN"/>
    <property type="match status" value="1"/>
</dbReference>
<dbReference type="InterPro" id="IPR027417">
    <property type="entry name" value="P-loop_NTPase"/>
</dbReference>
<comment type="caution">
    <text evidence="4">The sequence shown here is derived from an EMBL/GenBank/DDBJ whole genome shotgun (WGS) entry which is preliminary data.</text>
</comment>
<gene>
    <name evidence="4" type="ORF">HDK90DRAFT_65498</name>
</gene>
<feature type="domain" description="Nephrocystin 3-like N-terminal" evidence="3">
    <location>
        <begin position="82"/>
        <end position="236"/>
    </location>
</feature>
<keyword evidence="5" id="KW-1185">Reference proteome</keyword>
<dbReference type="EMBL" id="JBBWRZ010000010">
    <property type="protein sequence ID" value="KAK8227669.1"/>
    <property type="molecule type" value="Genomic_DNA"/>
</dbReference>
<accession>A0ABR1YH69</accession>
<protein>
    <recommendedName>
        <fullName evidence="3">Nephrocystin 3-like N-terminal domain-containing protein</fullName>
    </recommendedName>
</protein>
<evidence type="ECO:0000256" key="1">
    <source>
        <dbReference type="ARBA" id="ARBA00022737"/>
    </source>
</evidence>
<name>A0ABR1YH69_9PEZI</name>
<evidence type="ECO:0000259" key="3">
    <source>
        <dbReference type="Pfam" id="PF24883"/>
    </source>
</evidence>
<dbReference type="Gene3D" id="3.40.50.300">
    <property type="entry name" value="P-loop containing nucleotide triphosphate hydrolases"/>
    <property type="match status" value="1"/>
</dbReference>
<keyword evidence="1" id="KW-0677">Repeat</keyword>
<reference evidence="4 5" key="1">
    <citation type="submission" date="2024-04" db="EMBL/GenBank/DDBJ databases">
        <title>Phyllosticta paracitricarpa is synonymous to the EU quarantine fungus P. citricarpa based on phylogenomic analyses.</title>
        <authorList>
            <consortium name="Lawrence Berkeley National Laboratory"/>
            <person name="Van Ingen-Buijs V.A."/>
            <person name="Van Westerhoven A.C."/>
            <person name="Haridas S."/>
            <person name="Skiadas P."/>
            <person name="Martin F."/>
            <person name="Groenewald J.Z."/>
            <person name="Crous P.W."/>
            <person name="Seidl M.F."/>
        </authorList>
    </citation>
    <scope>NUCLEOTIDE SEQUENCE [LARGE SCALE GENOMIC DNA]</scope>
    <source>
        <strain evidence="4 5">CBS 123374</strain>
    </source>
</reference>
<dbReference type="InterPro" id="IPR056884">
    <property type="entry name" value="NPHP3-like_N"/>
</dbReference>
<dbReference type="Proteomes" id="UP001492380">
    <property type="component" value="Unassembled WGS sequence"/>
</dbReference>
<evidence type="ECO:0000313" key="5">
    <source>
        <dbReference type="Proteomes" id="UP001492380"/>
    </source>
</evidence>
<evidence type="ECO:0000313" key="4">
    <source>
        <dbReference type="EMBL" id="KAK8227669.1"/>
    </source>
</evidence>
<dbReference type="PANTHER" id="PTHR10039">
    <property type="entry name" value="AMELOGENIN"/>
    <property type="match status" value="1"/>
</dbReference>